<protein>
    <submittedName>
        <fullName evidence="1">Uncharacterized protein</fullName>
    </submittedName>
</protein>
<organism evidence="1 2">
    <name type="scientific">Trichuris trichiura</name>
    <name type="common">Whipworm</name>
    <name type="synonym">Trichocephalus trichiurus</name>
    <dbReference type="NCBI Taxonomy" id="36087"/>
    <lineage>
        <taxon>Eukaryota</taxon>
        <taxon>Metazoa</taxon>
        <taxon>Ecdysozoa</taxon>
        <taxon>Nematoda</taxon>
        <taxon>Enoplea</taxon>
        <taxon>Dorylaimia</taxon>
        <taxon>Trichinellida</taxon>
        <taxon>Trichuridae</taxon>
        <taxon>Trichuris</taxon>
    </lineage>
</organism>
<evidence type="ECO:0000313" key="2">
    <source>
        <dbReference type="Proteomes" id="UP000030665"/>
    </source>
</evidence>
<dbReference type="Proteomes" id="UP000030665">
    <property type="component" value="Unassembled WGS sequence"/>
</dbReference>
<dbReference type="EMBL" id="HG807055">
    <property type="protein sequence ID" value="CDW60376.1"/>
    <property type="molecule type" value="Genomic_DNA"/>
</dbReference>
<reference evidence="1" key="1">
    <citation type="submission" date="2014-01" db="EMBL/GenBank/DDBJ databases">
        <authorList>
            <person name="Aslett M."/>
        </authorList>
    </citation>
    <scope>NUCLEOTIDE SEQUENCE</scope>
</reference>
<proteinExistence type="predicted"/>
<evidence type="ECO:0000313" key="1">
    <source>
        <dbReference type="EMBL" id="CDW60376.1"/>
    </source>
</evidence>
<reference evidence="1" key="2">
    <citation type="submission" date="2014-03" db="EMBL/GenBank/DDBJ databases">
        <title>The whipworm genome and dual-species transcriptomics of an intimate host-pathogen interaction.</title>
        <authorList>
            <person name="Foth B.J."/>
            <person name="Tsai I.J."/>
            <person name="Reid A.J."/>
            <person name="Bancroft A.J."/>
            <person name="Nichol S."/>
            <person name="Tracey A."/>
            <person name="Holroyd N."/>
            <person name="Cotton J.A."/>
            <person name="Stanley E.J."/>
            <person name="Zarowiecki M."/>
            <person name="Liu J.Z."/>
            <person name="Huckvale T."/>
            <person name="Cooper P.J."/>
            <person name="Grencis R.K."/>
            <person name="Berriman M."/>
        </authorList>
    </citation>
    <scope>NUCLEOTIDE SEQUENCE [LARGE SCALE GENOMIC DNA]</scope>
</reference>
<dbReference type="AlphaFoldDB" id="A0A077ZIY5"/>
<gene>
    <name evidence="1" type="ORF">TTRE_0000874801</name>
</gene>
<keyword evidence="2" id="KW-1185">Reference proteome</keyword>
<dbReference type="OrthoDB" id="7763210at2759"/>
<name>A0A077ZIY5_TRITR</name>
<accession>A0A077ZIY5</accession>
<dbReference type="STRING" id="36087.A0A077ZIY5"/>
<sequence>MCILFRRSQRLKILLRILKLGLYEQPSNRLRLSLQQDEQILGPIPEVHSLNASNAHEYVNCRYVESCKENLGYFKFAKASLCLQPDARPVFRPKRLARYAFASILEAERDCIQKVGVISEVDYDSGCIIGSSQEVL</sequence>